<organism evidence="8 9">
    <name type="scientific">Streptomyces roseirectus</name>
    <dbReference type="NCBI Taxonomy" id="2768066"/>
    <lineage>
        <taxon>Bacteria</taxon>
        <taxon>Bacillati</taxon>
        <taxon>Actinomycetota</taxon>
        <taxon>Actinomycetes</taxon>
        <taxon>Kitasatosporales</taxon>
        <taxon>Streptomycetaceae</taxon>
        <taxon>Streptomyces</taxon>
    </lineage>
</organism>
<dbReference type="EMBL" id="CP060828">
    <property type="protein sequence ID" value="QNP76016.1"/>
    <property type="molecule type" value="Genomic_DNA"/>
</dbReference>
<dbReference type="Proteomes" id="UP000516052">
    <property type="component" value="Chromosome"/>
</dbReference>
<comment type="subcellular location">
    <subcellularLocation>
        <location evidence="1">Endomembrane system</location>
        <topology evidence="1">Multi-pass membrane protein</topology>
    </subcellularLocation>
</comment>
<gene>
    <name evidence="8" type="ORF">IAG44_31965</name>
</gene>
<evidence type="ECO:0000256" key="2">
    <source>
        <dbReference type="ARBA" id="ARBA00022692"/>
    </source>
</evidence>
<keyword evidence="2 6" id="KW-0812">Transmembrane</keyword>
<keyword evidence="4 6" id="KW-0472">Membrane</keyword>
<evidence type="ECO:0000256" key="6">
    <source>
        <dbReference type="SAM" id="Phobius"/>
    </source>
</evidence>
<keyword evidence="3 6" id="KW-1133">Transmembrane helix</keyword>
<evidence type="ECO:0000313" key="9">
    <source>
        <dbReference type="Proteomes" id="UP000516052"/>
    </source>
</evidence>
<sequence>MRDGDDVGGARVPVADPDVRDPGLQPERTRLAWRRTTLAGTVSAVLAMKTALHDGPSLPGVLICALCFALWLAFLSLAHIRIRTLTSTPHPPVLAPRLATAAVLCTAATAVCAAALVVV</sequence>
<keyword evidence="9" id="KW-1185">Reference proteome</keyword>
<dbReference type="KEGG" id="sroi:IAG44_31965"/>
<evidence type="ECO:0000256" key="5">
    <source>
        <dbReference type="SAM" id="MobiDB-lite"/>
    </source>
</evidence>
<evidence type="ECO:0000256" key="4">
    <source>
        <dbReference type="ARBA" id="ARBA00023136"/>
    </source>
</evidence>
<feature type="transmembrane region" description="Helical" evidence="6">
    <location>
        <begin position="58"/>
        <end position="77"/>
    </location>
</feature>
<dbReference type="RefSeq" id="WP_187752933.1">
    <property type="nucleotide sequence ID" value="NZ_CP060828.1"/>
</dbReference>
<dbReference type="GO" id="GO:0012505">
    <property type="term" value="C:endomembrane system"/>
    <property type="evidence" value="ECO:0007669"/>
    <property type="project" value="UniProtKB-SubCell"/>
</dbReference>
<feature type="domain" description="DUF202" evidence="7">
    <location>
        <begin position="21"/>
        <end position="84"/>
    </location>
</feature>
<accession>A0A7H0ITA0</accession>
<name>A0A7H0ITA0_9ACTN</name>
<dbReference type="InterPro" id="IPR003807">
    <property type="entry name" value="DUF202"/>
</dbReference>
<evidence type="ECO:0000259" key="7">
    <source>
        <dbReference type="Pfam" id="PF02656"/>
    </source>
</evidence>
<protein>
    <submittedName>
        <fullName evidence="8">DUF202 domain-containing protein</fullName>
    </submittedName>
</protein>
<proteinExistence type="predicted"/>
<evidence type="ECO:0000256" key="1">
    <source>
        <dbReference type="ARBA" id="ARBA00004127"/>
    </source>
</evidence>
<dbReference type="Pfam" id="PF02656">
    <property type="entry name" value="DUF202"/>
    <property type="match status" value="1"/>
</dbReference>
<evidence type="ECO:0000256" key="3">
    <source>
        <dbReference type="ARBA" id="ARBA00022989"/>
    </source>
</evidence>
<evidence type="ECO:0000313" key="8">
    <source>
        <dbReference type="EMBL" id="QNP76016.1"/>
    </source>
</evidence>
<reference evidence="8 9" key="1">
    <citation type="submission" date="2020-08" db="EMBL/GenBank/DDBJ databases">
        <title>A novel species.</title>
        <authorList>
            <person name="Gao J."/>
        </authorList>
    </citation>
    <scope>NUCLEOTIDE SEQUENCE [LARGE SCALE GENOMIC DNA]</scope>
    <source>
        <strain evidence="8 9">CRXT-G-22</strain>
    </source>
</reference>
<feature type="transmembrane region" description="Helical" evidence="6">
    <location>
        <begin position="98"/>
        <end position="118"/>
    </location>
</feature>
<feature type="region of interest" description="Disordered" evidence="5">
    <location>
        <begin position="1"/>
        <end position="26"/>
    </location>
</feature>
<dbReference type="AlphaFoldDB" id="A0A7H0ITA0"/>